<dbReference type="Proteomes" id="UP000321571">
    <property type="component" value="Unassembled WGS sequence"/>
</dbReference>
<keyword evidence="8" id="KW-1185">Reference proteome</keyword>
<dbReference type="GO" id="GO:0051539">
    <property type="term" value="F:4 iron, 4 sulfur cluster binding"/>
    <property type="evidence" value="ECO:0007669"/>
    <property type="project" value="UniProtKB-UniRule"/>
</dbReference>
<keyword evidence="4" id="KW-0963">Cytoplasm</keyword>
<name>A0A5C8NQD9_9ACTN</name>
<dbReference type="EC" id="1.8.4.10" evidence="4"/>
<reference evidence="7 8" key="1">
    <citation type="submission" date="2019-06" db="EMBL/GenBank/DDBJ databases">
        <title>Aeromicrobium sp. nov., isolated from a maize field.</title>
        <authorList>
            <person name="Lin S.-Y."/>
            <person name="Tsai C.-F."/>
            <person name="Young C.-C."/>
        </authorList>
    </citation>
    <scope>NUCLEOTIDE SEQUENCE [LARGE SCALE GENOMIC DNA]</scope>
    <source>
        <strain evidence="7 8">CC-CFT486</strain>
    </source>
</reference>
<evidence type="ECO:0000256" key="5">
    <source>
        <dbReference type="SAM" id="MobiDB-lite"/>
    </source>
</evidence>
<dbReference type="NCBIfam" id="TIGR00434">
    <property type="entry name" value="cysH"/>
    <property type="match status" value="1"/>
</dbReference>
<dbReference type="PIRSF" id="PIRSF000857">
    <property type="entry name" value="PAPS_reductase"/>
    <property type="match status" value="1"/>
</dbReference>
<dbReference type="GO" id="GO:0004604">
    <property type="term" value="F:phosphoadenylyl-sulfate reductase (thioredoxin) activity"/>
    <property type="evidence" value="ECO:0007669"/>
    <property type="project" value="UniProtKB-UniRule"/>
</dbReference>
<dbReference type="CDD" id="cd23945">
    <property type="entry name" value="PAPS_reductase"/>
    <property type="match status" value="1"/>
</dbReference>
<feature type="active site" description="Nucleophile; cysteine thiosulfonate intermediate" evidence="4">
    <location>
        <position position="256"/>
    </location>
</feature>
<dbReference type="Gene3D" id="3.40.50.620">
    <property type="entry name" value="HUPs"/>
    <property type="match status" value="1"/>
</dbReference>
<evidence type="ECO:0000256" key="4">
    <source>
        <dbReference type="HAMAP-Rule" id="MF_00063"/>
    </source>
</evidence>
<dbReference type="PANTHER" id="PTHR46509:SF1">
    <property type="entry name" value="PHOSPHOADENOSINE PHOSPHOSULFATE REDUCTASE"/>
    <property type="match status" value="1"/>
</dbReference>
<feature type="region of interest" description="Disordered" evidence="5">
    <location>
        <begin position="1"/>
        <end position="32"/>
    </location>
</feature>
<feature type="binding site" evidence="4">
    <location>
        <position position="147"/>
    </location>
    <ligand>
        <name>[4Fe-4S] cluster</name>
        <dbReference type="ChEBI" id="CHEBI:49883"/>
    </ligand>
</feature>
<sequence>MTLADQRRRQVEHDAARAEHHQQRPGLLAPRRSPEELKALAEEASERLADATADEVLAWVAETFGYRTAVACSMADAVLPDVVARHLPWVDTLFLDTGYHFAETVGTRDAVESTMQLTVVDVTPKRTVAEQDAEFGKDLFSRDPGLCCQMRKVEPLAETLADYEVWVTGVRREDSWLRAGTPLVEWDEKNSMVKVNPLAAWTFDELLAYAAEHDVVINPLLNDGYPSIGCEPCTRRVEPGEDPRAGRWAGLDKSECGLHG</sequence>
<dbReference type="Pfam" id="PF01507">
    <property type="entry name" value="PAPS_reduct"/>
    <property type="match status" value="1"/>
</dbReference>
<dbReference type="OrthoDB" id="9794018at2"/>
<evidence type="ECO:0000313" key="8">
    <source>
        <dbReference type="Proteomes" id="UP000321571"/>
    </source>
</evidence>
<keyword evidence="2 4" id="KW-0560">Oxidoreductase</keyword>
<comment type="subcellular location">
    <subcellularLocation>
        <location evidence="4">Cytoplasm</location>
    </subcellularLocation>
</comment>
<comment type="pathway">
    <text evidence="3 4">Sulfur metabolism; hydrogen sulfide biosynthesis; sulfite from sulfate.</text>
</comment>
<evidence type="ECO:0000256" key="2">
    <source>
        <dbReference type="ARBA" id="ARBA00023002"/>
    </source>
</evidence>
<protein>
    <recommendedName>
        <fullName evidence="4">Adenosine 5'-phosphosulfate reductase</fullName>
        <shortName evidence="4">APS reductase</shortName>
        <ecNumber evidence="4">1.8.4.10</ecNumber>
    </recommendedName>
    <alternativeName>
        <fullName evidence="4">5'-adenylylsulfate reductase</fullName>
    </alternativeName>
    <alternativeName>
        <fullName evidence="4">Thioredoxin-dependent 5'-adenylylsulfate reductase</fullName>
    </alternativeName>
</protein>
<dbReference type="InterPro" id="IPR004511">
    <property type="entry name" value="PAPS/APS_Rdtase"/>
</dbReference>
<evidence type="ECO:0000313" key="7">
    <source>
        <dbReference type="EMBL" id="TXL63337.1"/>
    </source>
</evidence>
<dbReference type="PANTHER" id="PTHR46509">
    <property type="entry name" value="PHOSPHOADENOSINE PHOSPHOSULFATE REDUCTASE"/>
    <property type="match status" value="1"/>
</dbReference>
<feature type="binding site" evidence="4">
    <location>
        <position position="148"/>
    </location>
    <ligand>
        <name>[4Fe-4S] cluster</name>
        <dbReference type="ChEBI" id="CHEBI:49883"/>
    </ligand>
</feature>
<accession>A0A5C8NQD9</accession>
<keyword evidence="4" id="KW-0479">Metal-binding</keyword>
<dbReference type="SUPFAM" id="SSF52402">
    <property type="entry name" value="Adenine nucleotide alpha hydrolases-like"/>
    <property type="match status" value="1"/>
</dbReference>
<feature type="binding site" evidence="4">
    <location>
        <position position="230"/>
    </location>
    <ligand>
        <name>[4Fe-4S] cluster</name>
        <dbReference type="ChEBI" id="CHEBI:49883"/>
    </ligand>
</feature>
<keyword evidence="4" id="KW-0408">Iron</keyword>
<evidence type="ECO:0000256" key="3">
    <source>
        <dbReference type="ARBA" id="ARBA00024327"/>
    </source>
</evidence>
<dbReference type="NCBIfam" id="NF002537">
    <property type="entry name" value="PRK02090.1"/>
    <property type="match status" value="1"/>
</dbReference>
<feature type="domain" description="Phosphoadenosine phosphosulphate reductase" evidence="6">
    <location>
        <begin position="65"/>
        <end position="235"/>
    </location>
</feature>
<dbReference type="AlphaFoldDB" id="A0A5C8NQD9"/>
<feature type="compositionally biased region" description="Basic and acidic residues" evidence="5">
    <location>
        <begin position="1"/>
        <end position="22"/>
    </location>
</feature>
<dbReference type="HAMAP" id="MF_00063">
    <property type="entry name" value="CysH"/>
    <property type="match status" value="1"/>
</dbReference>
<comment type="cofactor">
    <cofactor evidence="4">
        <name>[4Fe-4S] cluster</name>
        <dbReference type="ChEBI" id="CHEBI:49883"/>
    </cofactor>
    <text evidence="4">Binds 1 [4Fe-4S] cluster per subunit.</text>
</comment>
<dbReference type="GO" id="GO:0070814">
    <property type="term" value="P:hydrogen sulfide biosynthetic process"/>
    <property type="evidence" value="ECO:0007669"/>
    <property type="project" value="UniProtKB-UniRule"/>
</dbReference>
<proteinExistence type="inferred from homology"/>
<comment type="caution">
    <text evidence="7">The sequence shown here is derived from an EMBL/GenBank/DDBJ whole genome shotgun (WGS) entry which is preliminary data.</text>
</comment>
<dbReference type="InterPro" id="IPR002500">
    <property type="entry name" value="PAPS_reduct_dom"/>
</dbReference>
<evidence type="ECO:0000259" key="6">
    <source>
        <dbReference type="Pfam" id="PF01507"/>
    </source>
</evidence>
<dbReference type="GO" id="GO:0043866">
    <property type="term" value="F:adenylyl-sulfate reductase (thioredoxin) activity"/>
    <property type="evidence" value="ECO:0007669"/>
    <property type="project" value="UniProtKB-EC"/>
</dbReference>
<comment type="catalytic activity">
    <reaction evidence="4">
        <text>[thioredoxin]-disulfide + sulfite + AMP + 2 H(+) = adenosine 5'-phosphosulfate + [thioredoxin]-dithiol</text>
        <dbReference type="Rhea" id="RHEA:21976"/>
        <dbReference type="Rhea" id="RHEA-COMP:10698"/>
        <dbReference type="Rhea" id="RHEA-COMP:10700"/>
        <dbReference type="ChEBI" id="CHEBI:15378"/>
        <dbReference type="ChEBI" id="CHEBI:17359"/>
        <dbReference type="ChEBI" id="CHEBI:29950"/>
        <dbReference type="ChEBI" id="CHEBI:50058"/>
        <dbReference type="ChEBI" id="CHEBI:58243"/>
        <dbReference type="ChEBI" id="CHEBI:456215"/>
        <dbReference type="EC" id="1.8.4.10"/>
    </reaction>
</comment>
<dbReference type="InterPro" id="IPR014729">
    <property type="entry name" value="Rossmann-like_a/b/a_fold"/>
</dbReference>
<dbReference type="GO" id="GO:0005737">
    <property type="term" value="C:cytoplasm"/>
    <property type="evidence" value="ECO:0007669"/>
    <property type="project" value="UniProtKB-SubCell"/>
</dbReference>
<keyword evidence="4" id="KW-0411">Iron-sulfur</keyword>
<organism evidence="7 8">
    <name type="scientific">Aeromicrobium terrae</name>
    <dbReference type="NCBI Taxonomy" id="2498846"/>
    <lineage>
        <taxon>Bacteria</taxon>
        <taxon>Bacillati</taxon>
        <taxon>Actinomycetota</taxon>
        <taxon>Actinomycetes</taxon>
        <taxon>Propionibacteriales</taxon>
        <taxon>Nocardioidaceae</taxon>
        <taxon>Aeromicrobium</taxon>
    </lineage>
</organism>
<feature type="binding site" evidence="4">
    <location>
        <position position="233"/>
    </location>
    <ligand>
        <name>[4Fe-4S] cluster</name>
        <dbReference type="ChEBI" id="CHEBI:49883"/>
    </ligand>
</feature>
<gene>
    <name evidence="4" type="primary">cysH</name>
    <name evidence="7" type="ORF">FHP06_02225</name>
</gene>
<comment type="function">
    <text evidence="4">Catalyzes the formation of sulfite from adenosine 5'-phosphosulfate (APS) using thioredoxin as an electron donor.</text>
</comment>
<dbReference type="EMBL" id="VDUX01000001">
    <property type="protein sequence ID" value="TXL63337.1"/>
    <property type="molecule type" value="Genomic_DNA"/>
</dbReference>
<dbReference type="GO" id="GO:0046872">
    <property type="term" value="F:metal ion binding"/>
    <property type="evidence" value="ECO:0007669"/>
    <property type="project" value="UniProtKB-KW"/>
</dbReference>
<comment type="similarity">
    <text evidence="1 4">Belongs to the PAPS reductase family. CysH subfamily.</text>
</comment>
<evidence type="ECO:0000256" key="1">
    <source>
        <dbReference type="ARBA" id="ARBA00009732"/>
    </source>
</evidence>
<dbReference type="GO" id="GO:0019379">
    <property type="term" value="P:sulfate assimilation, phosphoadenylyl sulfate reduction by phosphoadenylyl-sulfate reductase (thioredoxin)"/>
    <property type="evidence" value="ECO:0007669"/>
    <property type="project" value="UniProtKB-UniRule"/>
</dbReference>